<evidence type="ECO:0000259" key="4">
    <source>
        <dbReference type="Pfam" id="PF20254"/>
    </source>
</evidence>
<dbReference type="InterPro" id="IPR014756">
    <property type="entry name" value="Ig_E-set"/>
</dbReference>
<evidence type="ECO:0000259" key="3">
    <source>
        <dbReference type="Pfam" id="PF17892"/>
    </source>
</evidence>
<feature type="domain" description="N,N-dimethylformamidase beta subunit-like C-terminal" evidence="4">
    <location>
        <begin position="197"/>
        <end position="599"/>
    </location>
</feature>
<feature type="domain" description="DUF4082" evidence="2">
    <location>
        <begin position="1511"/>
        <end position="1651"/>
    </location>
</feature>
<evidence type="ECO:0000313" key="6">
    <source>
        <dbReference type="Proteomes" id="UP000679284"/>
    </source>
</evidence>
<gene>
    <name evidence="5" type="ORF">GR316_05025</name>
</gene>
<evidence type="ECO:0000256" key="1">
    <source>
        <dbReference type="SAM" id="MobiDB-lite"/>
    </source>
</evidence>
<feature type="domain" description="Cadherin-like" evidence="3">
    <location>
        <begin position="892"/>
        <end position="986"/>
    </location>
</feature>
<dbReference type="Proteomes" id="UP000679284">
    <property type="component" value="Chromosome"/>
</dbReference>
<evidence type="ECO:0000313" key="5">
    <source>
        <dbReference type="EMBL" id="QUS35687.1"/>
    </source>
</evidence>
<keyword evidence="6" id="KW-1185">Reference proteome</keyword>
<dbReference type="SUPFAM" id="SSF81296">
    <property type="entry name" value="E set domains"/>
    <property type="match status" value="1"/>
</dbReference>
<dbReference type="InterPro" id="IPR041690">
    <property type="entry name" value="Cadherin_5"/>
</dbReference>
<dbReference type="Pfam" id="PF20254">
    <property type="entry name" value="DMFA2_C"/>
    <property type="match status" value="1"/>
</dbReference>
<dbReference type="NCBIfam" id="NF012211">
    <property type="entry name" value="tand_rpt_95"/>
    <property type="match status" value="3"/>
</dbReference>
<dbReference type="EMBL" id="CP047289">
    <property type="protein sequence ID" value="QUS35687.1"/>
    <property type="molecule type" value="Genomic_DNA"/>
</dbReference>
<dbReference type="KEGG" id="fap:GR316_05025"/>
<accession>A0A8J8MRZ2</accession>
<evidence type="ECO:0000259" key="2">
    <source>
        <dbReference type="Pfam" id="PF13313"/>
    </source>
</evidence>
<dbReference type="Gene3D" id="2.60.40.3440">
    <property type="match status" value="1"/>
</dbReference>
<feature type="domain" description="Cadherin-like" evidence="3">
    <location>
        <begin position="1147"/>
        <end position="1242"/>
    </location>
</feature>
<dbReference type="InterPro" id="IPR025141">
    <property type="entry name" value="DUF4082"/>
</dbReference>
<feature type="compositionally biased region" description="Polar residues" evidence="1">
    <location>
        <begin position="33"/>
        <end position="42"/>
    </location>
</feature>
<feature type="region of interest" description="Disordered" evidence="1">
    <location>
        <begin position="1"/>
        <end position="51"/>
    </location>
</feature>
<feature type="domain" description="Cadherin-like" evidence="3">
    <location>
        <begin position="1403"/>
        <end position="1497"/>
    </location>
</feature>
<dbReference type="RefSeq" id="WP_211784933.1">
    <property type="nucleotide sequence ID" value="NZ_CP047289.1"/>
</dbReference>
<dbReference type="InterPro" id="IPR046540">
    <property type="entry name" value="DMFA2_C"/>
</dbReference>
<feature type="compositionally biased region" description="Polar residues" evidence="1">
    <location>
        <begin position="1"/>
        <end position="16"/>
    </location>
</feature>
<feature type="domain" description="DUF4082" evidence="2">
    <location>
        <begin position="745"/>
        <end position="881"/>
    </location>
</feature>
<name>A0A8J8MRZ2_9RHOB</name>
<dbReference type="Pfam" id="PF13313">
    <property type="entry name" value="DUF4082"/>
    <property type="match status" value="4"/>
</dbReference>
<protein>
    <submittedName>
        <fullName evidence="5">DUF4082 domain-containing protein</fullName>
    </submittedName>
</protein>
<proteinExistence type="predicted"/>
<dbReference type="Gene3D" id="2.60.40.650">
    <property type="match status" value="1"/>
</dbReference>
<dbReference type="Pfam" id="PF17892">
    <property type="entry name" value="Cadherin_5"/>
    <property type="match status" value="3"/>
</dbReference>
<sequence>MPPYDQTQDPWTTTEAGTGGSTDEADAGDLSLQPVSSPSSDMPTPLILSPGAPVVVADTGADAGGGAAGTSGSGAIDWRAAADLMACGSCTGRFCTVCSIRTGADPGTDGKPSGYSAKVLDLYSPGSTAATDSTAKTSLEAEAVNAIVLENQKQGSPESEWLIGTGDSSIEGYAAQFSLNHGETVDFKIRTDSTDYRIDIYRIGYYGGDGARLVQTIDRKLGTAQGQPDPLFDPETKLVDAGNWDVSASWDIPADAVSGVYYAVMTRNDGSGGRNMIPFVVRDDEAKSDITFQTSDTTWQAYNWWGGYNFYGGIDAEGREGRASKLSYNRPIITRDGGYAAGPQDFIFGVEYPTIRWLEQNGYDVNYISGIDTDRDASALLDSKVFLSVGHDEYWSAAQRANVEAARDAGVNLAFLSGNEVYWETRWETSIDGSGTPYRTLVSYKERWDNDDTDVGNTTSTWRDPQYGSGLPENALTGTMFTVDTYRLDTIEVPYDLSNFRFWTNTAVADIAPGEVYELTKNLLGYEWDSDVDNGFRPAGLIQLSNTTVDVQSLLLDYGNTTGEGTATHALTLYRAASGALVFGAGSVYWSWGLDDHHDNEATPTDPNVQQAMVNLFADMGVQPSTLMASLMAATQTGDRVAPVSRVTLPEGPFRAGQSITLTGTATDTGGGSVAVVEVSTDGGQRWHRATGYTNWSYTWTPLAGGTFDILTRAVDDSVNLETPGAPTSITIEAAPTVSVFQPSAQPDDTSSADTGQVNLGMSFTSSEAGSIVGMRYYKGLGDGGTHVGSVWAADGTLLKSATFSADGTEGWQTVSFDSPLQVAAGVTYVASYTSHGHYASTENFFTGPVTNGALTAQSGYYVYNASTAFPIYQANTNYWVDVIFSPTNTENQVPVGVNDNGYLATRNTPITFTAASLLANDSDANGDILSITGTGSAVGGTVSYNAASQIVTFTPTAGYTGAAHFGYAISDGRGGIGSAFVNMQVVAPYESLFGGTGGPAVTDSGDSAAVTLGTAFTASGSGTISGLRFFKGAQDLGTHTGTLWRSDGTILASGTFTNESASGWQTLVFSSPISIAAGQSYVAGYASNGHYTTTSGFFDTAWTSGGLTATAGVYSYGNGTSVPTSSYAGSNYWVDVLYNPAAPGQNLSPVAADDSGYSTQTGTPLVIAGAQLLANDSDPEGQPLTITGVGGAANGTVALNAATGAITFTPQAGYTGAAGFTYTISDGAGGTASAAVNLSVTEPPTYDTLFATSAVPGTVQVNDPASVELGMAFTAARDGEVSGIRFYKGAQNTGPHTGTLWTADGAVLGTVSFTNESASGWQMANLATPLTVTAGTSYVVSYHTSGNYSSDAGYFNAPVTNGALTGTSGVYGYGAAGTFPNQSYNNSNYWVDVAYTPSAAANQAPVATPDNGLVAAAGTPLQIAVADLLANDTDVDGDTLSITAVGGARKGSVRLDADAGIVTFTPTTGATGAAGFSYTLSDGRGGTATGDVALAIRSGDAAESLFAANAAPTVVDSGDASPVELGMRFTAASAGEVLGVKFYKGAQNTGTHSGSLWTATGTRLATVSFTNETASGWQTANFDAPVTVDADTNYVVSYHTDGRYAVDANYFAQTVARGSLTASGGGNGVYAYGSDSAFPTGSYNNSNYWVDVVFSSSLVA</sequence>
<reference evidence="5" key="1">
    <citation type="submission" date="2020-01" db="EMBL/GenBank/DDBJ databases">
        <authorList>
            <person name="Yang Y."/>
            <person name="Kwon Y.M."/>
        </authorList>
    </citation>
    <scope>NUCLEOTIDE SEQUENCE</scope>
    <source>
        <strain evidence="5">PG104</strain>
    </source>
</reference>
<feature type="domain" description="DUF4082" evidence="2">
    <location>
        <begin position="1255"/>
        <end position="1392"/>
    </location>
</feature>
<feature type="domain" description="DUF4082" evidence="2">
    <location>
        <begin position="999"/>
        <end position="1135"/>
    </location>
</feature>
<dbReference type="Gene3D" id="2.60.40.2810">
    <property type="match status" value="2"/>
</dbReference>
<organism evidence="5 6">
    <name type="scientific">Falsirhodobacter algicola</name>
    <dbReference type="NCBI Taxonomy" id="2692330"/>
    <lineage>
        <taxon>Bacteria</taxon>
        <taxon>Pseudomonadati</taxon>
        <taxon>Pseudomonadota</taxon>
        <taxon>Alphaproteobacteria</taxon>
        <taxon>Rhodobacterales</taxon>
        <taxon>Paracoccaceae</taxon>
        <taxon>Falsirhodobacter</taxon>
    </lineage>
</organism>
<dbReference type="Pfam" id="PF17957">
    <property type="entry name" value="Big_7"/>
    <property type="match status" value="1"/>
</dbReference>